<comment type="caution">
    <text evidence="1">The sequence shown here is derived from an EMBL/GenBank/DDBJ whole genome shotgun (WGS) entry which is preliminary data.</text>
</comment>
<reference evidence="1 2" key="1">
    <citation type="journal article" date="2015" name="Genome Biol. Evol.">
        <title>Comparative Genomics of a Bacterivorous Green Alga Reveals Evolutionary Causalities and Consequences of Phago-Mixotrophic Mode of Nutrition.</title>
        <authorList>
            <person name="Burns J.A."/>
            <person name="Paasch A."/>
            <person name="Narechania A."/>
            <person name="Kim E."/>
        </authorList>
    </citation>
    <scope>NUCLEOTIDE SEQUENCE [LARGE SCALE GENOMIC DNA]</scope>
    <source>
        <strain evidence="1 2">PLY_AMNH</strain>
    </source>
</reference>
<gene>
    <name evidence="1" type="ORF">CYMTET_44773</name>
</gene>
<protein>
    <submittedName>
        <fullName evidence="1">Uncharacterized protein</fullName>
    </submittedName>
</protein>
<sequence>MGERVRHVDEMGRVRHVDEMGEGKCMDATVGGEACGCDGERHVNAMRVVQHVGDGEKVRHVNEVGERNAMRERVRHVDVGSEAASAKARSASSLEPRLQIDEAEPQIDEAEPQIDEIRPQFVAAWEEIAAGSSRNVVRMPSIASSTAKRYLSVVEWDVAQMTLKHWAVHF</sequence>
<evidence type="ECO:0000313" key="1">
    <source>
        <dbReference type="EMBL" id="KAK3245674.1"/>
    </source>
</evidence>
<keyword evidence="2" id="KW-1185">Reference proteome</keyword>
<evidence type="ECO:0000313" key="2">
    <source>
        <dbReference type="Proteomes" id="UP001190700"/>
    </source>
</evidence>
<accession>A0AAE0C0S9</accession>
<name>A0AAE0C0S9_9CHLO</name>
<dbReference type="Proteomes" id="UP001190700">
    <property type="component" value="Unassembled WGS sequence"/>
</dbReference>
<dbReference type="EMBL" id="LGRX02030414">
    <property type="protein sequence ID" value="KAK3245674.1"/>
    <property type="molecule type" value="Genomic_DNA"/>
</dbReference>
<organism evidence="1 2">
    <name type="scientific">Cymbomonas tetramitiformis</name>
    <dbReference type="NCBI Taxonomy" id="36881"/>
    <lineage>
        <taxon>Eukaryota</taxon>
        <taxon>Viridiplantae</taxon>
        <taxon>Chlorophyta</taxon>
        <taxon>Pyramimonadophyceae</taxon>
        <taxon>Pyramimonadales</taxon>
        <taxon>Pyramimonadaceae</taxon>
        <taxon>Cymbomonas</taxon>
    </lineage>
</organism>
<proteinExistence type="predicted"/>
<dbReference type="AlphaFoldDB" id="A0AAE0C0S9"/>